<comment type="caution">
    <text evidence="2">The sequence shown here is derived from an EMBL/GenBank/DDBJ whole genome shotgun (WGS) entry which is preliminary data.</text>
</comment>
<dbReference type="Pfam" id="PF05437">
    <property type="entry name" value="AzlD"/>
    <property type="match status" value="1"/>
</dbReference>
<feature type="transmembrane region" description="Helical" evidence="1">
    <location>
        <begin position="12"/>
        <end position="33"/>
    </location>
</feature>
<evidence type="ECO:0000313" key="3">
    <source>
        <dbReference type="Proteomes" id="UP000591626"/>
    </source>
</evidence>
<dbReference type="InterPro" id="IPR008407">
    <property type="entry name" value="Brnchd-chn_aa_trnsp_AzlD"/>
</dbReference>
<proteinExistence type="predicted"/>
<keyword evidence="1" id="KW-0472">Membrane</keyword>
<dbReference type="EMBL" id="JAAUVV010000012">
    <property type="protein sequence ID" value="NJJ04125.1"/>
    <property type="molecule type" value="Genomic_DNA"/>
</dbReference>
<accession>A0AAP6XMQ3</accession>
<gene>
    <name evidence="2" type="ORF">HC138_07170</name>
</gene>
<keyword evidence="1" id="KW-1133">Transmembrane helix</keyword>
<reference evidence="2 3" key="1">
    <citation type="submission" date="2020-03" db="EMBL/GenBank/DDBJ databases">
        <title>Draft genome sequences of bacterial isolates from the female urobiome.</title>
        <authorList>
            <person name="Miller-Ensminger T."/>
            <person name="Wolfe A.J."/>
            <person name="Putonti C."/>
        </authorList>
    </citation>
    <scope>NUCLEOTIDE SEQUENCE [LARGE SCALE GENOMIC DNA]</scope>
    <source>
        <strain evidence="2 3">UMB8490</strain>
    </source>
</reference>
<dbReference type="Proteomes" id="UP000591626">
    <property type="component" value="Unassembled WGS sequence"/>
</dbReference>
<evidence type="ECO:0000313" key="2">
    <source>
        <dbReference type="EMBL" id="NJJ04125.1"/>
    </source>
</evidence>
<dbReference type="RefSeq" id="WP_167616667.1">
    <property type="nucleotide sequence ID" value="NZ_JAAUVV010000012.1"/>
</dbReference>
<evidence type="ECO:0000256" key="1">
    <source>
        <dbReference type="SAM" id="Phobius"/>
    </source>
</evidence>
<feature type="transmembrane region" description="Helical" evidence="1">
    <location>
        <begin position="73"/>
        <end position="91"/>
    </location>
</feature>
<keyword evidence="1" id="KW-0812">Transmembrane</keyword>
<dbReference type="AlphaFoldDB" id="A0AAP6XMQ3"/>
<protein>
    <submittedName>
        <fullName evidence="2">Branched-chain amino acid ABC transporter permease</fullName>
    </submittedName>
</protein>
<feature type="transmembrane region" description="Helical" evidence="1">
    <location>
        <begin position="45"/>
        <end position="67"/>
    </location>
</feature>
<sequence length="115" mass="12236">MSTLGLPDGVTLGMAAAVIIPAGIVTFLLRALPFTLARYLKGSPFIDFLAVLMPVGVMTVLVVYTIAGEAGDPGRFWSALAALVITFVLHAWRRRADLSIFAGTAVYMLLVNLVV</sequence>
<dbReference type="PIRSF" id="PIRSF003203">
    <property type="entry name" value="AzlD"/>
    <property type="match status" value="1"/>
</dbReference>
<organism evidence="2 3">
    <name type="scientific">Corynebacterium coyleae</name>
    <dbReference type="NCBI Taxonomy" id="53374"/>
    <lineage>
        <taxon>Bacteria</taxon>
        <taxon>Bacillati</taxon>
        <taxon>Actinomycetota</taxon>
        <taxon>Actinomycetes</taxon>
        <taxon>Mycobacteriales</taxon>
        <taxon>Corynebacteriaceae</taxon>
        <taxon>Corynebacterium</taxon>
    </lineage>
</organism>
<name>A0AAP6XMQ3_9CORY</name>